<dbReference type="Gene3D" id="1.10.287.70">
    <property type="match status" value="1"/>
</dbReference>
<protein>
    <submittedName>
        <fullName evidence="3">Ion transporter</fullName>
    </submittedName>
</protein>
<dbReference type="AlphaFoldDB" id="A0A1V9A5M7"/>
<sequence>MTGAEPAEHRHRASRRAVTVTLLRTALSAGLLVTGYYLAPLEGQLDSLGWLWFVLALALFVVVVVRQLRAIVVSDQPRLRAVEGLGVALPLLFVVFALTYVSLDRAAPGSFTEALDRTDALYFTVTVFATVGFGDITPVTATARILTTVQMVVAIVALGVIARIFVAAVDVAVRRRDNPPP</sequence>
<dbReference type="RefSeq" id="WP_081191501.1">
    <property type="nucleotide sequence ID" value="NZ_MWIH01000005.1"/>
</dbReference>
<comment type="caution">
    <text evidence="3">The sequence shown here is derived from an EMBL/GenBank/DDBJ whole genome shotgun (WGS) entry which is preliminary data.</text>
</comment>
<feature type="transmembrane region" description="Helical" evidence="1">
    <location>
        <begin position="151"/>
        <end position="173"/>
    </location>
</feature>
<organism evidence="3 4">
    <name type="scientific">Saccharomonospora piscinae</name>
    <dbReference type="NCBI Taxonomy" id="687388"/>
    <lineage>
        <taxon>Bacteria</taxon>
        <taxon>Bacillati</taxon>
        <taxon>Actinomycetota</taxon>
        <taxon>Actinomycetes</taxon>
        <taxon>Pseudonocardiales</taxon>
        <taxon>Pseudonocardiaceae</taxon>
        <taxon>Saccharomonospora</taxon>
    </lineage>
</organism>
<evidence type="ECO:0000313" key="3">
    <source>
        <dbReference type="EMBL" id="OQO92437.1"/>
    </source>
</evidence>
<keyword evidence="1" id="KW-1133">Transmembrane helix</keyword>
<feature type="transmembrane region" description="Helical" evidence="1">
    <location>
        <begin position="50"/>
        <end position="69"/>
    </location>
</feature>
<proteinExistence type="predicted"/>
<feature type="transmembrane region" description="Helical" evidence="1">
    <location>
        <begin position="81"/>
        <end position="100"/>
    </location>
</feature>
<accession>A0A1V9A5M7</accession>
<dbReference type="STRING" id="1962155.B1813_09560"/>
<dbReference type="Proteomes" id="UP000192591">
    <property type="component" value="Unassembled WGS sequence"/>
</dbReference>
<keyword evidence="1" id="KW-0472">Membrane</keyword>
<dbReference type="InterPro" id="IPR013099">
    <property type="entry name" value="K_chnl_dom"/>
</dbReference>
<evidence type="ECO:0000259" key="2">
    <source>
        <dbReference type="Pfam" id="PF07885"/>
    </source>
</evidence>
<evidence type="ECO:0000256" key="1">
    <source>
        <dbReference type="SAM" id="Phobius"/>
    </source>
</evidence>
<keyword evidence="1" id="KW-0812">Transmembrane</keyword>
<feature type="domain" description="Potassium channel" evidence="2">
    <location>
        <begin position="92"/>
        <end position="168"/>
    </location>
</feature>
<reference evidence="3 4" key="1">
    <citation type="submission" date="2017-02" db="EMBL/GenBank/DDBJ databases">
        <title>Draft genome of Saccharomonospora sp. 154.</title>
        <authorList>
            <person name="Alonso-Carmona G.S."/>
            <person name="De La Haba R."/>
            <person name="Vera-Gargallo B."/>
            <person name="Sandoval-Trujillo A.H."/>
            <person name="Ramirez-Duran N."/>
            <person name="Ventosa A."/>
        </authorList>
    </citation>
    <scope>NUCLEOTIDE SEQUENCE [LARGE SCALE GENOMIC DNA]</scope>
    <source>
        <strain evidence="3 4">LRS4.154</strain>
    </source>
</reference>
<dbReference type="Pfam" id="PF07885">
    <property type="entry name" value="Ion_trans_2"/>
    <property type="match status" value="1"/>
</dbReference>
<feature type="transmembrane region" description="Helical" evidence="1">
    <location>
        <begin position="21"/>
        <end position="38"/>
    </location>
</feature>
<evidence type="ECO:0000313" key="4">
    <source>
        <dbReference type="Proteomes" id="UP000192591"/>
    </source>
</evidence>
<name>A0A1V9A5M7_SACPI</name>
<dbReference type="EMBL" id="MWIH01000005">
    <property type="protein sequence ID" value="OQO92437.1"/>
    <property type="molecule type" value="Genomic_DNA"/>
</dbReference>
<gene>
    <name evidence="3" type="ORF">B1813_09560</name>
</gene>
<dbReference type="SUPFAM" id="SSF81324">
    <property type="entry name" value="Voltage-gated potassium channels"/>
    <property type="match status" value="1"/>
</dbReference>
<keyword evidence="4" id="KW-1185">Reference proteome</keyword>